<comment type="caution">
    <text evidence="8">The sequence shown here is derived from an EMBL/GenBank/DDBJ whole genome shotgun (WGS) entry which is preliminary data.</text>
</comment>
<dbReference type="Pfam" id="PF00174">
    <property type="entry name" value="Oxidored_molyb"/>
    <property type="match status" value="1"/>
</dbReference>
<dbReference type="EMBL" id="SEKV01000108">
    <property type="protein sequence ID" value="TFY64127.1"/>
    <property type="molecule type" value="Genomic_DNA"/>
</dbReference>
<evidence type="ECO:0000256" key="5">
    <source>
        <dbReference type="SAM" id="MobiDB-lite"/>
    </source>
</evidence>
<evidence type="ECO:0000313" key="8">
    <source>
        <dbReference type="EMBL" id="TFY64127.1"/>
    </source>
</evidence>
<dbReference type="GO" id="GO:0005739">
    <property type="term" value="C:mitochondrion"/>
    <property type="evidence" value="ECO:0007669"/>
    <property type="project" value="TreeGrafter"/>
</dbReference>
<dbReference type="InterPro" id="IPR036374">
    <property type="entry name" value="OxRdtase_Mopterin-bd_sf"/>
</dbReference>
<feature type="domain" description="Moybdenum cofactor oxidoreductase dimerisation" evidence="7">
    <location>
        <begin position="294"/>
        <end position="396"/>
    </location>
</feature>
<keyword evidence="4" id="KW-0560">Oxidoreductase</keyword>
<dbReference type="PANTHER" id="PTHR19372:SF7">
    <property type="entry name" value="SULFITE OXIDASE, MITOCHONDRIAL"/>
    <property type="match status" value="1"/>
</dbReference>
<evidence type="ECO:0000256" key="3">
    <source>
        <dbReference type="ARBA" id="ARBA00022723"/>
    </source>
</evidence>
<proteinExistence type="predicted"/>
<keyword evidence="2" id="KW-0500">Molybdenum</keyword>
<dbReference type="GO" id="GO:0030151">
    <property type="term" value="F:molybdenum ion binding"/>
    <property type="evidence" value="ECO:0007669"/>
    <property type="project" value="InterPro"/>
</dbReference>
<sequence>MAGLSLQPGPSTAKATSAPQMDFSQEVPHSDLLIIRGHQPFNAEPKASALVQFPITPEELVYCRNHGPVQEYDWDDFEVKIRIRDLKGDGPSFAAERIVTAKDVREQFERVEVEAALQCAGNRRKEMSTLKPVVGVLWDDGVIANCKWAGARLRDVLAAAGLPGSLLDQASDLETTTGPSGLYVRFNSSVTPTENDAYYGASISLEKALSNDALLAYEMNDAPLSPDRGGPLRAVVPGYLGARWVKWVDEIEICREESPNYYQARDYKVLPPEIENKEQAKDAWTKYPSMTTLPLNSVIASITRRSPTEIFVKGYAIGRGSARVTKIEVTLNEGTAWMPAKITYQGGKWSWTLWSASVAVEEGMHGTMHIRASDEKGNVQQQTCPWNMRGVAYCPWGVKTF</sequence>
<keyword evidence="3" id="KW-0479">Metal-binding</keyword>
<dbReference type="SUPFAM" id="SSF81296">
    <property type="entry name" value="E set domains"/>
    <property type="match status" value="1"/>
</dbReference>
<name>A0A4Y9YR02_9APHY</name>
<feature type="domain" description="Oxidoreductase molybdopterin-binding" evidence="6">
    <location>
        <begin position="66"/>
        <end position="262"/>
    </location>
</feature>
<dbReference type="STRING" id="34475.A0A4Y9YR02"/>
<dbReference type="GO" id="GO:0008482">
    <property type="term" value="F:sulfite oxidase activity"/>
    <property type="evidence" value="ECO:0007669"/>
    <property type="project" value="TreeGrafter"/>
</dbReference>
<evidence type="ECO:0000256" key="2">
    <source>
        <dbReference type="ARBA" id="ARBA00022505"/>
    </source>
</evidence>
<dbReference type="InterPro" id="IPR008335">
    <property type="entry name" value="Mopterin_OxRdtase_euk"/>
</dbReference>
<dbReference type="GO" id="GO:0020037">
    <property type="term" value="F:heme binding"/>
    <property type="evidence" value="ECO:0007669"/>
    <property type="project" value="TreeGrafter"/>
</dbReference>
<dbReference type="AlphaFoldDB" id="A0A4Y9YR02"/>
<dbReference type="Gene3D" id="2.60.40.650">
    <property type="match status" value="1"/>
</dbReference>
<dbReference type="InterPro" id="IPR000572">
    <property type="entry name" value="OxRdtase_Mopterin-bd_dom"/>
</dbReference>
<dbReference type="PANTHER" id="PTHR19372">
    <property type="entry name" value="SULFITE REDUCTASE"/>
    <property type="match status" value="1"/>
</dbReference>
<accession>A0A4Y9YR02</accession>
<evidence type="ECO:0000313" key="9">
    <source>
        <dbReference type="Proteomes" id="UP000298390"/>
    </source>
</evidence>
<dbReference type="SUPFAM" id="SSF56524">
    <property type="entry name" value="Oxidoreductase molybdopterin-binding domain"/>
    <property type="match status" value="1"/>
</dbReference>
<evidence type="ECO:0000256" key="4">
    <source>
        <dbReference type="ARBA" id="ARBA00023002"/>
    </source>
</evidence>
<reference evidence="8 9" key="1">
    <citation type="submission" date="2019-01" db="EMBL/GenBank/DDBJ databases">
        <title>Genome sequencing of the rare red list fungi Fomitopsis rosea.</title>
        <authorList>
            <person name="Buettner E."/>
            <person name="Kellner H."/>
        </authorList>
    </citation>
    <scope>NUCLEOTIDE SEQUENCE [LARGE SCALE GENOMIC DNA]</scope>
    <source>
        <strain evidence="8 9">DSM 105464</strain>
    </source>
</reference>
<comment type="cofactor">
    <cofactor evidence="1">
        <name>Mo-molybdopterin</name>
        <dbReference type="ChEBI" id="CHEBI:71302"/>
    </cofactor>
</comment>
<dbReference type="Proteomes" id="UP000298390">
    <property type="component" value="Unassembled WGS sequence"/>
</dbReference>
<organism evidence="8 9">
    <name type="scientific">Rhodofomes roseus</name>
    <dbReference type="NCBI Taxonomy" id="34475"/>
    <lineage>
        <taxon>Eukaryota</taxon>
        <taxon>Fungi</taxon>
        <taxon>Dikarya</taxon>
        <taxon>Basidiomycota</taxon>
        <taxon>Agaricomycotina</taxon>
        <taxon>Agaricomycetes</taxon>
        <taxon>Polyporales</taxon>
        <taxon>Rhodofomes</taxon>
    </lineage>
</organism>
<dbReference type="InterPro" id="IPR005066">
    <property type="entry name" value="MoCF_OxRdtse_dimer"/>
</dbReference>
<dbReference type="GO" id="GO:0006790">
    <property type="term" value="P:sulfur compound metabolic process"/>
    <property type="evidence" value="ECO:0007669"/>
    <property type="project" value="TreeGrafter"/>
</dbReference>
<dbReference type="Gene3D" id="3.90.420.10">
    <property type="entry name" value="Oxidoreductase, molybdopterin-binding domain"/>
    <property type="match status" value="1"/>
</dbReference>
<dbReference type="PRINTS" id="PR00407">
    <property type="entry name" value="EUMOPTERIN"/>
</dbReference>
<evidence type="ECO:0000256" key="1">
    <source>
        <dbReference type="ARBA" id="ARBA00001924"/>
    </source>
</evidence>
<evidence type="ECO:0000259" key="7">
    <source>
        <dbReference type="Pfam" id="PF03404"/>
    </source>
</evidence>
<protein>
    <recommendedName>
        <fullName evidence="10">Sulfite oxidase</fullName>
    </recommendedName>
</protein>
<dbReference type="Pfam" id="PF03404">
    <property type="entry name" value="Mo-co_dimer"/>
    <property type="match status" value="1"/>
</dbReference>
<dbReference type="InterPro" id="IPR014756">
    <property type="entry name" value="Ig_E-set"/>
</dbReference>
<feature type="region of interest" description="Disordered" evidence="5">
    <location>
        <begin position="1"/>
        <end position="22"/>
    </location>
</feature>
<dbReference type="GO" id="GO:0043546">
    <property type="term" value="F:molybdopterin cofactor binding"/>
    <property type="evidence" value="ECO:0007669"/>
    <property type="project" value="TreeGrafter"/>
</dbReference>
<gene>
    <name evidence="8" type="ORF">EVJ58_g2827</name>
</gene>
<evidence type="ECO:0000259" key="6">
    <source>
        <dbReference type="Pfam" id="PF00174"/>
    </source>
</evidence>
<feature type="compositionally biased region" description="Polar residues" evidence="5">
    <location>
        <begin position="8"/>
        <end position="22"/>
    </location>
</feature>
<evidence type="ECO:0008006" key="10">
    <source>
        <dbReference type="Google" id="ProtNLM"/>
    </source>
</evidence>